<reference evidence="1 2" key="1">
    <citation type="journal article" date="2022" name="Int. J. Syst. Evol. Microbiol.">
        <title>Miniphocaeibacter halophilus sp. nov., an ammonium-tolerant acetate-producing bacterium isolated from a biogas system.</title>
        <authorList>
            <person name="Schnurer A."/>
            <person name="Singh A."/>
            <person name="Bi S."/>
            <person name="Qiao W."/>
            <person name="Westerholm M."/>
        </authorList>
    </citation>
    <scope>NUCLEOTIDE SEQUENCE [LARGE SCALE GENOMIC DNA]</scope>
    <source>
        <strain evidence="1 2">AMB_01</strain>
    </source>
</reference>
<sequence>MDKYIIYYDSGTTNTRIYLLNSNLELLDSKKYPIGSKDSAVHGSNEILVNKLYELLLEILNKNNIEYKQVYEIYASGMITSKFGLKEIPHLNTPVSLKDFSNELERVFENRFFKKDIFLIPGVKTSKDSIEFTNMMRGEEMETIGVFSNIPKNLKNDKIAIIIPGSHTQIILVENNTILDIISNFTGELYHAILQDTILSPISKTDDFSLVDKALTLGLANLKKFGFTRALYITQIMQTFNYEDSNYRLSYLQGIINGGVIQSLEKYCKSYWKDCKTAIVIGNSNIQNTFKILLQNSNYIKNTIFPNDNIPFALKGFKYLYRNIKNL</sequence>
<keyword evidence="2" id="KW-1185">Reference proteome</keyword>
<gene>
    <name evidence="1" type="ORF">JFY71_01965</name>
</gene>
<evidence type="ECO:0000313" key="1">
    <source>
        <dbReference type="EMBL" id="QQK08332.1"/>
    </source>
</evidence>
<dbReference type="EMBL" id="CP066744">
    <property type="protein sequence ID" value="QQK08332.1"/>
    <property type="molecule type" value="Genomic_DNA"/>
</dbReference>
<name>A0AC61MRY3_9FIRM</name>
<accession>A0AC61MRY3</accession>
<protein>
    <submittedName>
        <fullName evidence="1">2-dehydro-3-deoxygalactonokinase</fullName>
    </submittedName>
</protein>
<proteinExistence type="predicted"/>
<evidence type="ECO:0000313" key="2">
    <source>
        <dbReference type="Proteomes" id="UP000595814"/>
    </source>
</evidence>
<dbReference type="Proteomes" id="UP000595814">
    <property type="component" value="Chromosome"/>
</dbReference>
<organism evidence="1 2">
    <name type="scientific">Miniphocaeibacter halophilus</name>
    <dbReference type="NCBI Taxonomy" id="2931922"/>
    <lineage>
        <taxon>Bacteria</taxon>
        <taxon>Bacillati</taxon>
        <taxon>Bacillota</taxon>
        <taxon>Tissierellia</taxon>
        <taxon>Tissierellales</taxon>
        <taxon>Peptoniphilaceae</taxon>
        <taxon>Miniphocaeibacter</taxon>
    </lineage>
</organism>